<dbReference type="PANTHER" id="PTHR10773:SF19">
    <property type="match status" value="1"/>
</dbReference>
<evidence type="ECO:0000259" key="2">
    <source>
        <dbReference type="Pfam" id="PF25273"/>
    </source>
</evidence>
<accession>A0A6G0X872</accession>
<sequence length="503" mass="58609">MISDDHSTILTSPLHSSSRSSRSDYDDTDQDKTYVPVDATNNINTEISNENTKEKTRKRLKNEAMWKKNITKQLKNEGKEYTSSKSKNVVAEKKMGTVYSDKCRLKYSKILTNIQRGDIFRRYWSLGNLNSQREFILRHISQIDLKYRSRLTNNKDVRVCKTMFMSTLAVSSRMIFTTIHKYNDGILEQDKRGRHGNYGNAVNEEIKNGMRLHIKSFQTTPSHYYYCRANSSKQFIDGSLNIALMYRLYVEKCKSENNSYGKQSYYTTIFNQEFNISFHRPKKDLCMTCESYKNANDDDKIVKEDKYRKHQEEKTLSRKEKDEDILLDDNVVVCCFDLQAVLISPRGEVSQFYYKRRLASYNFTVFKNKSKEGICYFWNETIGKRGSNEIGSCLLLFLQNQENENKDVIFYADNCGGQNKNKYVISMLVYCVKKLNIRSVTLKFLIVGHTQNEGDSMHAWIEGEAKRILQSGPVYESSQWVSVIKSAKKTTALYRPRLVVLDT</sequence>
<proteinExistence type="predicted"/>
<dbReference type="InterPro" id="IPR057191">
    <property type="entry name" value="DUF7869"/>
</dbReference>
<dbReference type="OrthoDB" id="6629246at2759"/>
<dbReference type="Proteomes" id="UP000478052">
    <property type="component" value="Unassembled WGS sequence"/>
</dbReference>
<evidence type="ECO:0000256" key="1">
    <source>
        <dbReference type="SAM" id="MobiDB-lite"/>
    </source>
</evidence>
<feature type="compositionally biased region" description="Low complexity" evidence="1">
    <location>
        <begin position="40"/>
        <end position="50"/>
    </location>
</feature>
<protein>
    <recommendedName>
        <fullName evidence="2">DUF7869 domain-containing protein</fullName>
    </recommendedName>
</protein>
<gene>
    <name evidence="3" type="ORF">FWK35_00025760</name>
</gene>
<evidence type="ECO:0000313" key="4">
    <source>
        <dbReference type="Proteomes" id="UP000478052"/>
    </source>
</evidence>
<dbReference type="AlphaFoldDB" id="A0A6G0X872"/>
<dbReference type="EMBL" id="VUJU01008064">
    <property type="protein sequence ID" value="KAF0736111.1"/>
    <property type="molecule type" value="Genomic_DNA"/>
</dbReference>
<organism evidence="3 4">
    <name type="scientific">Aphis craccivora</name>
    <name type="common">Cowpea aphid</name>
    <dbReference type="NCBI Taxonomy" id="307492"/>
    <lineage>
        <taxon>Eukaryota</taxon>
        <taxon>Metazoa</taxon>
        <taxon>Ecdysozoa</taxon>
        <taxon>Arthropoda</taxon>
        <taxon>Hexapoda</taxon>
        <taxon>Insecta</taxon>
        <taxon>Pterygota</taxon>
        <taxon>Neoptera</taxon>
        <taxon>Paraneoptera</taxon>
        <taxon>Hemiptera</taxon>
        <taxon>Sternorrhyncha</taxon>
        <taxon>Aphidomorpha</taxon>
        <taxon>Aphidoidea</taxon>
        <taxon>Aphididae</taxon>
        <taxon>Aphidini</taxon>
        <taxon>Aphis</taxon>
        <taxon>Aphis</taxon>
    </lineage>
</organism>
<dbReference type="Pfam" id="PF25273">
    <property type="entry name" value="DUF7869"/>
    <property type="match status" value="1"/>
</dbReference>
<feature type="domain" description="DUF7869" evidence="2">
    <location>
        <begin position="370"/>
        <end position="462"/>
    </location>
</feature>
<reference evidence="3 4" key="1">
    <citation type="submission" date="2019-08" db="EMBL/GenBank/DDBJ databases">
        <title>Whole genome of Aphis craccivora.</title>
        <authorList>
            <person name="Voronova N.V."/>
            <person name="Shulinski R.S."/>
            <person name="Bandarenka Y.V."/>
            <person name="Zhorov D.G."/>
            <person name="Warner D."/>
        </authorList>
    </citation>
    <scope>NUCLEOTIDE SEQUENCE [LARGE SCALE GENOMIC DNA]</scope>
    <source>
        <strain evidence="3">180601</strain>
        <tissue evidence="3">Whole Body</tissue>
    </source>
</reference>
<keyword evidence="4" id="KW-1185">Reference proteome</keyword>
<evidence type="ECO:0000313" key="3">
    <source>
        <dbReference type="EMBL" id="KAF0736111.1"/>
    </source>
</evidence>
<feature type="region of interest" description="Disordered" evidence="1">
    <location>
        <begin position="1"/>
        <end position="58"/>
    </location>
</feature>
<dbReference type="PANTHER" id="PTHR10773">
    <property type="entry name" value="DNA-DIRECTED RNA POLYMERASES I, II, AND III SUBUNIT RPABC2"/>
    <property type="match status" value="1"/>
</dbReference>
<name>A0A6G0X872_APHCR</name>
<comment type="caution">
    <text evidence="3">The sequence shown here is derived from an EMBL/GenBank/DDBJ whole genome shotgun (WGS) entry which is preliminary data.</text>
</comment>
<feature type="non-terminal residue" evidence="3">
    <location>
        <position position="503"/>
    </location>
</feature>